<evidence type="ECO:0000313" key="2">
    <source>
        <dbReference type="EMBL" id="MBN7812907.1"/>
    </source>
</evidence>
<proteinExistence type="predicted"/>
<dbReference type="InterPro" id="IPR001173">
    <property type="entry name" value="Glyco_trans_2-like"/>
</dbReference>
<organism evidence="2 3">
    <name type="scientific">Algoriphagus oliviformis</name>
    <dbReference type="NCBI Taxonomy" id="2811231"/>
    <lineage>
        <taxon>Bacteria</taxon>
        <taxon>Pseudomonadati</taxon>
        <taxon>Bacteroidota</taxon>
        <taxon>Cytophagia</taxon>
        <taxon>Cytophagales</taxon>
        <taxon>Cyclobacteriaceae</taxon>
        <taxon>Algoriphagus</taxon>
    </lineage>
</organism>
<gene>
    <name evidence="2" type="ORF">J0A68_18265</name>
</gene>
<comment type="caution">
    <text evidence="2">The sequence shown here is derived from an EMBL/GenBank/DDBJ whole genome shotgun (WGS) entry which is preliminary data.</text>
</comment>
<name>A0ABS3C717_9BACT</name>
<dbReference type="PANTHER" id="PTHR22916:SF64">
    <property type="entry name" value="TRANSFERASE, PUTATIVE-RELATED"/>
    <property type="match status" value="1"/>
</dbReference>
<dbReference type="Gene3D" id="3.90.550.10">
    <property type="entry name" value="Spore Coat Polysaccharide Biosynthesis Protein SpsA, Chain A"/>
    <property type="match status" value="1"/>
</dbReference>
<dbReference type="SUPFAM" id="SSF53448">
    <property type="entry name" value="Nucleotide-diphospho-sugar transferases"/>
    <property type="match status" value="1"/>
</dbReference>
<reference evidence="2 3" key="1">
    <citation type="submission" date="2021-03" db="EMBL/GenBank/DDBJ databases">
        <title>novel species isolated from a fishpond in China.</title>
        <authorList>
            <person name="Lu H."/>
            <person name="Cai Z."/>
        </authorList>
    </citation>
    <scope>NUCLEOTIDE SEQUENCE [LARGE SCALE GENOMIC DNA]</scope>
    <source>
        <strain evidence="2 3">H41</strain>
    </source>
</reference>
<dbReference type="Proteomes" id="UP000664317">
    <property type="component" value="Unassembled WGS sequence"/>
</dbReference>
<evidence type="ECO:0000259" key="1">
    <source>
        <dbReference type="Pfam" id="PF00535"/>
    </source>
</evidence>
<protein>
    <submittedName>
        <fullName evidence="2">Glycosyltransferase family 2 protein</fullName>
    </submittedName>
</protein>
<evidence type="ECO:0000313" key="3">
    <source>
        <dbReference type="Proteomes" id="UP000664317"/>
    </source>
</evidence>
<dbReference type="PANTHER" id="PTHR22916">
    <property type="entry name" value="GLYCOSYLTRANSFERASE"/>
    <property type="match status" value="1"/>
</dbReference>
<dbReference type="RefSeq" id="WP_206579679.1">
    <property type="nucleotide sequence ID" value="NZ_JAFKCT010000009.1"/>
</dbReference>
<dbReference type="InterPro" id="IPR029044">
    <property type="entry name" value="Nucleotide-diphossugar_trans"/>
</dbReference>
<feature type="domain" description="Glycosyltransferase 2-like" evidence="1">
    <location>
        <begin position="4"/>
        <end position="136"/>
    </location>
</feature>
<sequence>MKISLVICTYMRPDAIMDLLESVKPQRLQPHEIIIVDGSTNEETKRAVSGFSCEVPVHYHLVEPGHRGLTRQRNFGTARVAAESEIVAFLDDDVVLHPQYFEEIAKTFAAHPEAIGVGGLDVRENGYFKLQPGQEVSRFSHYVFDGYATPDSLRFKIRKLFGLMPDLPPDIIPAYSHGRSGHPPSGKTYEVEHLIGLSMAYRKSLFGHIRFSPYFEGYGLYEDFDFSLRSLAYGKLYVNTKATLEHYHVAPGRPNFYKYGQMVVTNGWYVWRLRFPKTRLADTLKWHLTCLLLTHIRLLIVVKGPHRGDAVRDYLGRMKAWFVLWFKKPRVVL</sequence>
<dbReference type="EMBL" id="JAFKCT010000009">
    <property type="protein sequence ID" value="MBN7812907.1"/>
    <property type="molecule type" value="Genomic_DNA"/>
</dbReference>
<accession>A0ABS3C717</accession>
<dbReference type="CDD" id="cd00761">
    <property type="entry name" value="Glyco_tranf_GTA_type"/>
    <property type="match status" value="1"/>
</dbReference>
<dbReference type="Pfam" id="PF00535">
    <property type="entry name" value="Glycos_transf_2"/>
    <property type="match status" value="1"/>
</dbReference>
<keyword evidence="3" id="KW-1185">Reference proteome</keyword>